<dbReference type="SUPFAM" id="SSF53254">
    <property type="entry name" value="Phosphoglycerate mutase-like"/>
    <property type="match status" value="1"/>
</dbReference>
<dbReference type="Gene3D" id="3.30.70.1620">
    <property type="match status" value="1"/>
</dbReference>
<dbReference type="Pfam" id="PF01591">
    <property type="entry name" value="6PF2K"/>
    <property type="match status" value="1"/>
</dbReference>
<keyword evidence="13" id="KW-0498">Mitosis</keyword>
<feature type="region of interest" description="Disordered" evidence="22">
    <location>
        <begin position="976"/>
        <end position="998"/>
    </location>
</feature>
<evidence type="ECO:0000256" key="22">
    <source>
        <dbReference type="SAM" id="MobiDB-lite"/>
    </source>
</evidence>
<evidence type="ECO:0000256" key="11">
    <source>
        <dbReference type="ARBA" id="ARBA00022679"/>
    </source>
</evidence>
<evidence type="ECO:0000256" key="15">
    <source>
        <dbReference type="ARBA" id="ARBA00022801"/>
    </source>
</evidence>
<dbReference type="InterPro" id="IPR013079">
    <property type="entry name" value="6Phosfructo_kin"/>
</dbReference>
<dbReference type="FunFam" id="3.30.70.1620:FF:000001">
    <property type="entry name" value="Structural maintenance of chromosomes 1B"/>
    <property type="match status" value="1"/>
</dbReference>
<evidence type="ECO:0000256" key="17">
    <source>
        <dbReference type="ARBA" id="ARBA00023054"/>
    </source>
</evidence>
<dbReference type="Pfam" id="PF00300">
    <property type="entry name" value="His_Phos_1"/>
    <property type="match status" value="1"/>
</dbReference>
<evidence type="ECO:0000256" key="5">
    <source>
        <dbReference type="ARBA" id="ARBA00012130"/>
    </source>
</evidence>
<dbReference type="EC" id="3.1.3.46" evidence="6"/>
<dbReference type="Pfam" id="PF02463">
    <property type="entry name" value="SMC_N"/>
    <property type="match status" value="2"/>
</dbReference>
<comment type="subcellular location">
    <subcellularLocation>
        <location evidence="2">Chromosome</location>
    </subcellularLocation>
    <subcellularLocation>
        <location evidence="1">Nucleus</location>
    </subcellularLocation>
</comment>
<dbReference type="InterPro" id="IPR003395">
    <property type="entry name" value="RecF/RecN/SMC_N"/>
</dbReference>
<feature type="compositionally biased region" description="Polar residues" evidence="22">
    <location>
        <begin position="1788"/>
        <end position="1798"/>
    </location>
</feature>
<evidence type="ECO:0000256" key="2">
    <source>
        <dbReference type="ARBA" id="ARBA00004286"/>
    </source>
</evidence>
<dbReference type="GO" id="GO:0007062">
    <property type="term" value="P:sister chromatid cohesion"/>
    <property type="evidence" value="ECO:0007669"/>
    <property type="project" value="InterPro"/>
</dbReference>
<evidence type="ECO:0000256" key="3">
    <source>
        <dbReference type="ARBA" id="ARBA00005597"/>
    </source>
</evidence>
<evidence type="ECO:0000313" key="24">
    <source>
        <dbReference type="EMBL" id="KAK1801850.1"/>
    </source>
</evidence>
<keyword evidence="9" id="KW-0597">Phosphoprotein</keyword>
<dbReference type="GO" id="GO:0005634">
    <property type="term" value="C:nucleus"/>
    <property type="evidence" value="ECO:0007669"/>
    <property type="project" value="UniProtKB-SubCell"/>
</dbReference>
<dbReference type="InterPro" id="IPR010935">
    <property type="entry name" value="SMC_hinge"/>
</dbReference>
<keyword evidence="20" id="KW-0131">Cell cycle</keyword>
<gene>
    <name evidence="24" type="ORF">P4O66_022205</name>
</gene>
<dbReference type="InterPro" id="IPR013078">
    <property type="entry name" value="His_Pase_superF_clade-1"/>
</dbReference>
<dbReference type="Gene3D" id="3.40.50.300">
    <property type="entry name" value="P-loop containing nucleotide triphosphate hydrolases"/>
    <property type="match status" value="3"/>
</dbReference>
<comment type="similarity">
    <text evidence="4">In the C-terminal section; belongs to the phosphoglycerate mutase family.</text>
</comment>
<dbReference type="GO" id="GO:0004331">
    <property type="term" value="F:fructose-2,6-bisphosphate 2-phosphatase activity"/>
    <property type="evidence" value="ECO:0007669"/>
    <property type="project" value="UniProtKB-EC"/>
</dbReference>
<dbReference type="SMART" id="SM00855">
    <property type="entry name" value="PGAM"/>
    <property type="match status" value="1"/>
</dbReference>
<dbReference type="Gene3D" id="1.20.1060.20">
    <property type="match status" value="1"/>
</dbReference>
<evidence type="ECO:0000256" key="14">
    <source>
        <dbReference type="ARBA" id="ARBA00022777"/>
    </source>
</evidence>
<evidence type="ECO:0000256" key="7">
    <source>
        <dbReference type="ARBA" id="ARBA00017530"/>
    </source>
</evidence>
<keyword evidence="19" id="KW-0511">Multifunctional enzyme</keyword>
<dbReference type="FunFam" id="3.40.50.300:FF:000047">
    <property type="entry name" value="6-phosphofructo-2-kinase/fructose-2, 6-bisphosphatase 3 isoform 2"/>
    <property type="match status" value="1"/>
</dbReference>
<feature type="domain" description="SMC hinge" evidence="23">
    <location>
        <begin position="513"/>
        <end position="629"/>
    </location>
</feature>
<dbReference type="InterPro" id="IPR027417">
    <property type="entry name" value="P-loop_NTPase"/>
</dbReference>
<evidence type="ECO:0000256" key="1">
    <source>
        <dbReference type="ARBA" id="ARBA00004123"/>
    </source>
</evidence>
<dbReference type="GO" id="GO:0006000">
    <property type="term" value="P:fructose metabolic process"/>
    <property type="evidence" value="ECO:0007669"/>
    <property type="project" value="InterPro"/>
</dbReference>
<dbReference type="FunFam" id="3.40.50.300:FF:000564">
    <property type="entry name" value="Structural maintenance of chromosomes 1A"/>
    <property type="match status" value="1"/>
</dbReference>
<dbReference type="SUPFAM" id="SSF52540">
    <property type="entry name" value="P-loop containing nucleoside triphosphate hydrolases"/>
    <property type="match status" value="3"/>
</dbReference>
<dbReference type="GO" id="GO:0030893">
    <property type="term" value="C:meiotic cohesin complex"/>
    <property type="evidence" value="ECO:0007669"/>
    <property type="project" value="TreeGrafter"/>
</dbReference>
<dbReference type="InterPro" id="IPR003094">
    <property type="entry name" value="6Pfruct_kin"/>
</dbReference>
<sequence length="1865" mass="215268">MGYLKLIEIENFKSYKGKQIIGPFHKFTAIIGPNGSGKSNLMDAISFVLAEKTSNLRVKTLKDLIHGAPVGKPAANRAYVSMVYQEEGGEECAFTRVIVGASSEYRINNKVVGLSEYSEELEKLGILIKARNFLVFQGAVESIAMKNPKERTALFEEISRSGELAQEYDRRKKEMVKAEEDTQFNYHRKKNIAAERKEAKQEKEEAERYQRLKDEVVRANVQLQLFKLYHNEAEIEKLNRLLAQHNREIDKDRKRMDRVEEELKEKKKELGRMMRDQQTVEKEIKEKDAELNQKRPQYIKAKENTAHKIKKLEAARKSLQNAQKCYKKRRTDMDELEREQRAVEMARQEFEERMEEEAQSQGQDLQLEENQVKAYHRLKEEASKRAATLAQELEKFNRDQKADQDRLDLEERKKVETEAKIKQKIREIEENQKRIEKLEDYITTSRQSLDEQKRMEEELTEEVEQAKRRIDEINMELNQVMEQLGDARIDRQENSRQQRKAEIMESIKRLYPGSVYGRLIDLCQPTQKKYQIAVTKVLGKNMDAIIVDSEKTGRDCIQYIKEQRGEPETFLPLDYLEVKPTDEKLRELRGAKLVIDVIRYEPPQIKKALQYACGNALVCENVEDARRIAFGGPYRHKTVALDGTLFQKSGVISGGASDLKAKARRWDEKAVDKLKERKEKLTDELKEQMKAKRKEAELRQVQSQAHGLQMRLKYSQSDLEQTKTRHLALNMQEKSKLESELANFGPRINDIKRIIQSRERDMKELKDRMNLVGSRPDSTQTRDHGRHSPVTHSTGHIVSQVEDEVFVEFCKEIGVRNIREFEEEKVKRQNEIAKKRLEFETQKTRLAIQLDYEKNQLKEDQEKVIMWEQTVKKDESEIERLKKEEQRHMKIIDETMAQLQDLKNQHLAKKSEVNDKNHEMEEIRKKLGGANKDLTQLQKEVTAIETKLEQKRSDRHNLLQACKMQDIRLPLRSGTMDDISQEEGSSQEESLSSSQKTSSTVLAKEALIEIDYSSLSDDLKDSLTEEEIKAEMNGLQQRLNEQQSILQRISAPNMKAMEKLESVRDKFQETSDEFEAARKRAKKAKQAFEQIKKERFDRFNACFESVATNIDEIYKALSRNSSAQAFLGPENPEEPYLDGINYNCVAPGKRFRPMDNLSGGEKTVAALALLFAIHSYKPAPFFVLDEIDAALDNTNIGKVSVPNRTPFILVLLAFQLSEGSAVANYIKDQSVQNFQAIVISLKEEFYTKADSLIGVYPEQGDCVISYSFRNDDLLTAMDRAKWPTAEVSTVSDVLVGEKPREGARARDPCGQTVTRSARRSRAWCQLLLHVVALGNGSQESTDSKTRALREHRLECYVSMEILLNWTSVPQFTNSPTMIVLVGLPARGKTYISKKLTRYLNWIGVPTKVFNVGQYRREAVRSYSNFEFFRPDNEEAMKIRKACALSALKDVSAYFTQDHGQVAVFDATNTTRERREVILSFAKEYGYKVFFVESICDDPEIIAENIKQVKLSSPDYVNCDKDEAVADFLKRIECYKVTYVPLDDDCDRNLSYIKIFNVGSRYLVNRVQDHIQSRIVYYLMNIHVTPRTIYLCRHGESDLNLLGRIGGDSGLSSRGNKFAAALGKYIRSQCIPDLKIWTSHMKRTIQTAEAVGVPYEQWKALNEIDAGVCEEMTYEEIQEHYPEEFALRDQDKYRYRYPKGESYEDLVHRLEPVIMELERQENVLVVCHQAVMRCLLAYFLDKSADELPYLKCPLHTVLKLTPVAYGCKVESVFLNVEAVNTHRDRPVVSANTHAQTHTETGLWRSERPPAVGLPGAKRDLEPAKRGSARRQCTEGVHGDSARRQCTERYSRCILEAPLRLAERPEI</sequence>
<feature type="coiled-coil region" evidence="21">
    <location>
        <begin position="818"/>
        <end position="954"/>
    </location>
</feature>
<dbReference type="Proteomes" id="UP001239994">
    <property type="component" value="Unassembled WGS sequence"/>
</dbReference>
<reference evidence="24" key="1">
    <citation type="submission" date="2023-03" db="EMBL/GenBank/DDBJ databases">
        <title>Electrophorus voltai genome.</title>
        <authorList>
            <person name="Bian C."/>
        </authorList>
    </citation>
    <scope>NUCLEOTIDE SEQUENCE</scope>
    <source>
        <strain evidence="24">CB-2022</strain>
        <tissue evidence="24">Muscle</tissue>
    </source>
</reference>
<evidence type="ECO:0000256" key="8">
    <source>
        <dbReference type="ARBA" id="ARBA00022454"/>
    </source>
</evidence>
<comment type="caution">
    <text evidence="24">The sequence shown here is derived from an EMBL/GenBank/DDBJ whole genome shotgun (WGS) entry which is preliminary data.</text>
</comment>
<dbReference type="CDD" id="cd07067">
    <property type="entry name" value="HP_PGM_like"/>
    <property type="match status" value="1"/>
</dbReference>
<dbReference type="GO" id="GO:0005524">
    <property type="term" value="F:ATP binding"/>
    <property type="evidence" value="ECO:0007669"/>
    <property type="project" value="UniProtKB-KW"/>
</dbReference>
<accession>A0AAD8ZN21</accession>
<keyword evidence="12" id="KW-0547">Nucleotide-binding</keyword>
<dbReference type="EC" id="2.7.1.105" evidence="5"/>
<feature type="region of interest" description="Disordered" evidence="22">
    <location>
        <begin position="1812"/>
        <end position="1836"/>
    </location>
</feature>
<feature type="coiled-coil region" evidence="21">
    <location>
        <begin position="189"/>
        <end position="490"/>
    </location>
</feature>
<organism evidence="24 25">
    <name type="scientific">Electrophorus voltai</name>
    <dbReference type="NCBI Taxonomy" id="2609070"/>
    <lineage>
        <taxon>Eukaryota</taxon>
        <taxon>Metazoa</taxon>
        <taxon>Chordata</taxon>
        <taxon>Craniata</taxon>
        <taxon>Vertebrata</taxon>
        <taxon>Euteleostomi</taxon>
        <taxon>Actinopterygii</taxon>
        <taxon>Neopterygii</taxon>
        <taxon>Teleostei</taxon>
        <taxon>Ostariophysi</taxon>
        <taxon>Gymnotiformes</taxon>
        <taxon>Gymnotoidei</taxon>
        <taxon>Gymnotidae</taxon>
        <taxon>Electrophorus</taxon>
    </lineage>
</organism>
<dbReference type="Gene3D" id="3.40.50.1240">
    <property type="entry name" value="Phosphoglycerate mutase-like"/>
    <property type="match status" value="1"/>
</dbReference>
<dbReference type="Pfam" id="PF06470">
    <property type="entry name" value="SMC_hinge"/>
    <property type="match status" value="1"/>
</dbReference>
<evidence type="ECO:0000256" key="9">
    <source>
        <dbReference type="ARBA" id="ARBA00022553"/>
    </source>
</evidence>
<dbReference type="GO" id="GO:0003873">
    <property type="term" value="F:6-phosphofructo-2-kinase activity"/>
    <property type="evidence" value="ECO:0007669"/>
    <property type="project" value="UniProtKB-EC"/>
</dbReference>
<dbReference type="SMART" id="SM00968">
    <property type="entry name" value="SMC_hinge"/>
    <property type="match status" value="1"/>
</dbReference>
<name>A0AAD8ZN21_9TELE</name>
<dbReference type="GO" id="GO:0006003">
    <property type="term" value="P:fructose 2,6-bisphosphate metabolic process"/>
    <property type="evidence" value="ECO:0007669"/>
    <property type="project" value="InterPro"/>
</dbReference>
<evidence type="ECO:0000256" key="16">
    <source>
        <dbReference type="ARBA" id="ARBA00022840"/>
    </source>
</evidence>
<keyword evidence="18" id="KW-0539">Nucleus</keyword>
<evidence type="ECO:0000256" key="21">
    <source>
        <dbReference type="SAM" id="Coils"/>
    </source>
</evidence>
<keyword evidence="17 21" id="KW-0175">Coiled coil</keyword>
<keyword evidence="11" id="KW-0808">Transferase</keyword>
<keyword evidence="25" id="KW-1185">Reference proteome</keyword>
<feature type="region of interest" description="Disordered" evidence="22">
    <location>
        <begin position="1788"/>
        <end position="1807"/>
    </location>
</feature>
<keyword evidence="8" id="KW-0158">Chromosome</keyword>
<evidence type="ECO:0000256" key="12">
    <source>
        <dbReference type="ARBA" id="ARBA00022741"/>
    </source>
</evidence>
<dbReference type="GO" id="GO:0016887">
    <property type="term" value="F:ATP hydrolysis activity"/>
    <property type="evidence" value="ECO:0007669"/>
    <property type="project" value="InterPro"/>
</dbReference>
<feature type="compositionally biased region" description="Low complexity" evidence="22">
    <location>
        <begin position="982"/>
        <end position="998"/>
    </location>
</feature>
<keyword evidence="16" id="KW-0067">ATP-binding</keyword>
<feature type="coiled-coil region" evidence="21">
    <location>
        <begin position="664"/>
        <end position="711"/>
    </location>
</feature>
<protein>
    <recommendedName>
        <fullName evidence="7">Structural maintenance of chromosomes protein 1A</fullName>
        <ecNumber evidence="5">2.7.1.105</ecNumber>
        <ecNumber evidence="6">3.1.3.46</ecNumber>
    </recommendedName>
</protein>
<dbReference type="PROSITE" id="PS00175">
    <property type="entry name" value="PG_MUTASE"/>
    <property type="match status" value="1"/>
</dbReference>
<evidence type="ECO:0000256" key="20">
    <source>
        <dbReference type="ARBA" id="ARBA00023306"/>
    </source>
</evidence>
<feature type="coiled-coil region" evidence="21">
    <location>
        <begin position="1025"/>
        <end position="1094"/>
    </location>
</feature>
<evidence type="ECO:0000256" key="13">
    <source>
        <dbReference type="ARBA" id="ARBA00022776"/>
    </source>
</evidence>
<dbReference type="InterPro" id="IPR029033">
    <property type="entry name" value="His_PPase_superfam"/>
</dbReference>
<dbReference type="GO" id="GO:0003677">
    <property type="term" value="F:DNA binding"/>
    <property type="evidence" value="ECO:0007669"/>
    <property type="project" value="TreeGrafter"/>
</dbReference>
<evidence type="ECO:0000259" key="23">
    <source>
        <dbReference type="SMART" id="SM00968"/>
    </source>
</evidence>
<dbReference type="InterPro" id="IPR001345">
    <property type="entry name" value="PG/BPGM_mutase_AS"/>
</dbReference>
<evidence type="ECO:0000256" key="18">
    <source>
        <dbReference type="ARBA" id="ARBA00023242"/>
    </source>
</evidence>
<keyword evidence="15" id="KW-0378">Hydrolase</keyword>
<dbReference type="PRINTS" id="PR00991">
    <property type="entry name" value="6PFRUCTKNASE"/>
</dbReference>
<comment type="similarity">
    <text evidence="3">Belongs to the SMC family. SMC1 subfamily.</text>
</comment>
<evidence type="ECO:0000256" key="4">
    <source>
        <dbReference type="ARBA" id="ARBA00008408"/>
    </source>
</evidence>
<evidence type="ECO:0000256" key="10">
    <source>
        <dbReference type="ARBA" id="ARBA00022618"/>
    </source>
</evidence>
<dbReference type="FunFam" id="3.40.50.1240:FF:000001">
    <property type="entry name" value="6-phosphofructo-2-kinase/fructose-2, 6-bisphosphatase 3 isoform 2"/>
    <property type="match status" value="1"/>
</dbReference>
<keyword evidence="10" id="KW-0132">Cell division</keyword>
<dbReference type="FunFam" id="1.20.1060.20:FF:000001">
    <property type="entry name" value="Structural maintenance of chromosomes 1A"/>
    <property type="match status" value="1"/>
</dbReference>
<dbReference type="InterPro" id="IPR036277">
    <property type="entry name" value="SMC_hinge_sf"/>
</dbReference>
<evidence type="ECO:0000256" key="6">
    <source>
        <dbReference type="ARBA" id="ARBA00013067"/>
    </source>
</evidence>
<dbReference type="PANTHER" id="PTHR18937">
    <property type="entry name" value="STRUCTURAL MAINTENANCE OF CHROMOSOMES SMC FAMILY MEMBER"/>
    <property type="match status" value="1"/>
</dbReference>
<dbReference type="EMBL" id="JAROKS010000008">
    <property type="protein sequence ID" value="KAK1801850.1"/>
    <property type="molecule type" value="Genomic_DNA"/>
</dbReference>
<feature type="region of interest" description="Disordered" evidence="22">
    <location>
        <begin position="772"/>
        <end position="793"/>
    </location>
</feature>
<proteinExistence type="inferred from homology"/>
<dbReference type="CDD" id="cd03275">
    <property type="entry name" value="ABC_SMC1_euk"/>
    <property type="match status" value="1"/>
</dbReference>
<dbReference type="InterPro" id="IPR028468">
    <property type="entry name" value="Smc1_ABC"/>
</dbReference>
<dbReference type="SUPFAM" id="SSF75553">
    <property type="entry name" value="Smc hinge domain"/>
    <property type="match status" value="1"/>
</dbReference>
<dbReference type="PANTHER" id="PTHR18937:SF170">
    <property type="entry name" value="STRUCTURAL MAINTENANCE OF CHROMOSOMES PROTEIN 1A"/>
    <property type="match status" value="1"/>
</dbReference>
<evidence type="ECO:0000313" key="25">
    <source>
        <dbReference type="Proteomes" id="UP001239994"/>
    </source>
</evidence>
<evidence type="ECO:0000256" key="19">
    <source>
        <dbReference type="ARBA" id="ARBA00023268"/>
    </source>
</evidence>
<keyword evidence="14" id="KW-0418">Kinase</keyword>
<dbReference type="GO" id="GO:0051301">
    <property type="term" value="P:cell division"/>
    <property type="evidence" value="ECO:0007669"/>
    <property type="project" value="UniProtKB-KW"/>
</dbReference>